<organism evidence="1">
    <name type="scientific">Paraprevotella clara</name>
    <dbReference type="NCBI Taxonomy" id="454154"/>
    <lineage>
        <taxon>Bacteria</taxon>
        <taxon>Pseudomonadati</taxon>
        <taxon>Bacteroidota</taxon>
        <taxon>Bacteroidia</taxon>
        <taxon>Bacteroidales</taxon>
        <taxon>Prevotellaceae</taxon>
        <taxon>Paraprevotella</taxon>
    </lineage>
</organism>
<proteinExistence type="predicted"/>
<dbReference type="EMBL" id="CACRUT010000016">
    <property type="protein sequence ID" value="VYU43661.1"/>
    <property type="molecule type" value="Genomic_DNA"/>
</dbReference>
<protein>
    <submittedName>
        <fullName evidence="1">Uncharacterized protein</fullName>
    </submittedName>
</protein>
<name>A0A6N3EWR3_9BACT</name>
<dbReference type="AlphaFoldDB" id="A0A6N3EWR3"/>
<evidence type="ECO:0000313" key="1">
    <source>
        <dbReference type="EMBL" id="VYU43661.1"/>
    </source>
</evidence>
<sequence length="117" mass="13451">MKKEDIEKAAAIYTAQAEESDYAEVRDVKRAFADGADWRINSVWHDANERPKDRNAQCLVEVKSGGSSFFLLSQFYHSGGFSFMDGIRNMQPKRWAYVEDLLPNKEIKSIENEKDNV</sequence>
<dbReference type="RefSeq" id="WP_412443018.1">
    <property type="nucleotide sequence ID" value="NZ_CACRUT010000016.1"/>
</dbReference>
<reference evidence="1" key="1">
    <citation type="submission" date="2019-11" db="EMBL/GenBank/DDBJ databases">
        <authorList>
            <person name="Feng L."/>
        </authorList>
    </citation>
    <scope>NUCLEOTIDE SEQUENCE</scope>
    <source>
        <strain evidence="1">PclaraLFYP37</strain>
    </source>
</reference>
<accession>A0A6N3EWR3</accession>
<gene>
    <name evidence="1" type="ORF">PCLFYP37_02891</name>
</gene>